<dbReference type="InterPro" id="IPR045304">
    <property type="entry name" value="LbH_SAT"/>
</dbReference>
<keyword evidence="3" id="KW-0012">Acyltransferase</keyword>
<dbReference type="EMBL" id="OB705260">
    <property type="protein sequence ID" value="CAD7238624.1"/>
    <property type="molecule type" value="Genomic_DNA"/>
</dbReference>
<dbReference type="GO" id="GO:0008652">
    <property type="term" value="P:amino acid biosynthetic process"/>
    <property type="evidence" value="ECO:0007669"/>
    <property type="project" value="UniProtKB-KW"/>
</dbReference>
<dbReference type="SUPFAM" id="SSF51161">
    <property type="entry name" value="Trimeric LpxA-like enzymes"/>
    <property type="match status" value="1"/>
</dbReference>
<evidence type="ECO:0000313" key="4">
    <source>
        <dbReference type="EMBL" id="CAD7238624.1"/>
    </source>
</evidence>
<organism evidence="4">
    <name type="scientific">Cyprideis torosa</name>
    <dbReference type="NCBI Taxonomy" id="163714"/>
    <lineage>
        <taxon>Eukaryota</taxon>
        <taxon>Metazoa</taxon>
        <taxon>Ecdysozoa</taxon>
        <taxon>Arthropoda</taxon>
        <taxon>Crustacea</taxon>
        <taxon>Oligostraca</taxon>
        <taxon>Ostracoda</taxon>
        <taxon>Podocopa</taxon>
        <taxon>Podocopida</taxon>
        <taxon>Cytherocopina</taxon>
        <taxon>Cytheroidea</taxon>
        <taxon>Cytherideidae</taxon>
        <taxon>Cyprideis</taxon>
    </lineage>
</organism>
<evidence type="ECO:0000256" key="2">
    <source>
        <dbReference type="ARBA" id="ARBA00022679"/>
    </source>
</evidence>
<proteinExistence type="predicted"/>
<dbReference type="OrthoDB" id="25818at2759"/>
<evidence type="ECO:0000256" key="3">
    <source>
        <dbReference type="ARBA" id="ARBA00023315"/>
    </source>
</evidence>
<evidence type="ECO:0008006" key="5">
    <source>
        <dbReference type="Google" id="ProtNLM"/>
    </source>
</evidence>
<dbReference type="GO" id="GO:0016746">
    <property type="term" value="F:acyltransferase activity"/>
    <property type="evidence" value="ECO:0007669"/>
    <property type="project" value="UniProtKB-KW"/>
</dbReference>
<accession>A0A7R8WWV5</accession>
<dbReference type="InterPro" id="IPR042122">
    <property type="entry name" value="Ser_AcTrfase_N_sf"/>
</dbReference>
<dbReference type="CDD" id="cd03354">
    <property type="entry name" value="LbH_SAT"/>
    <property type="match status" value="1"/>
</dbReference>
<reference evidence="4" key="1">
    <citation type="submission" date="2020-11" db="EMBL/GenBank/DDBJ databases">
        <authorList>
            <person name="Tran Van P."/>
        </authorList>
    </citation>
    <scope>NUCLEOTIDE SEQUENCE</scope>
</reference>
<feature type="non-terminal residue" evidence="4">
    <location>
        <position position="281"/>
    </location>
</feature>
<gene>
    <name evidence="4" type="ORF">CTOB1V02_LOCUS16439</name>
</gene>
<dbReference type="PANTHER" id="PTHR42811">
    <property type="entry name" value="SERINE ACETYLTRANSFERASE"/>
    <property type="match status" value="1"/>
</dbReference>
<keyword evidence="2" id="KW-0808">Transferase</keyword>
<dbReference type="AlphaFoldDB" id="A0A7R8WWV5"/>
<name>A0A7R8WWV5_9CRUS</name>
<protein>
    <recommendedName>
        <fullName evidence="5">Serine O-acetyltransferase</fullName>
    </recommendedName>
</protein>
<dbReference type="Gene3D" id="2.160.10.10">
    <property type="entry name" value="Hexapeptide repeat proteins"/>
    <property type="match status" value="1"/>
</dbReference>
<evidence type="ECO:0000256" key="1">
    <source>
        <dbReference type="ARBA" id="ARBA00022605"/>
    </source>
</evidence>
<sequence length="281" mass="31322">MSAKKRYSTTFPPLRHLSDQKVEKGLAHRAKLPPVIKKLVNSWKNEEHFNHISPVSLPSDDAIVALIHKARSILFPGYFTGTKLHQSNLEYFIGQETSNLFEMLVAQISMAIRHDCQRHELPCTNCDELSHQVAVTFIERLPQVLELLTTDINATLAGDPATKSPDEVIFCYPGLLATTVYRLAHELNKLEVPIIPRIMTEYAHSRTGIDIHPGATIGPGFFIDHGTGVVIGETTIIGQSVRIYQGVTLGALSLPRDAGEKLYKQKRHPTIEDNVIIYANT</sequence>
<keyword evidence="1" id="KW-0028">Amino-acid biosynthesis</keyword>
<dbReference type="InterPro" id="IPR011004">
    <property type="entry name" value="Trimer_LpxA-like_sf"/>
</dbReference>
<dbReference type="Gene3D" id="1.10.3130.10">
    <property type="entry name" value="serine acetyltransferase, domain 1"/>
    <property type="match status" value="1"/>
</dbReference>